<name>A0A5N7BHS8_9EURO</name>
<feature type="region of interest" description="Disordered" evidence="1">
    <location>
        <begin position="1"/>
        <end position="25"/>
    </location>
</feature>
<accession>A0A5N7BHS8</accession>
<dbReference type="AlphaFoldDB" id="A0A5N7BHS8"/>
<protein>
    <submittedName>
        <fullName evidence="2">Uncharacterized protein</fullName>
    </submittedName>
</protein>
<gene>
    <name evidence="2" type="ORF">BDV26DRAFT_289561</name>
</gene>
<organism evidence="2 3">
    <name type="scientific">Aspergillus bertholletiae</name>
    <dbReference type="NCBI Taxonomy" id="1226010"/>
    <lineage>
        <taxon>Eukaryota</taxon>
        <taxon>Fungi</taxon>
        <taxon>Dikarya</taxon>
        <taxon>Ascomycota</taxon>
        <taxon>Pezizomycotina</taxon>
        <taxon>Eurotiomycetes</taxon>
        <taxon>Eurotiomycetidae</taxon>
        <taxon>Eurotiales</taxon>
        <taxon>Aspergillaceae</taxon>
        <taxon>Aspergillus</taxon>
        <taxon>Aspergillus subgen. Circumdati</taxon>
    </lineage>
</organism>
<keyword evidence="3" id="KW-1185">Reference proteome</keyword>
<sequence length="157" mass="17763">MAHLYTRSSPTQQQQASRYDKSGLRVSVRPTQSQADCICRLVLWAARPEYEIKITNGPIIRGAPSNSLKVLLSKGTAKRGHICNDSPFRSQVRLCAARVMDVLRLRVGRSRWKQAYKAHTRRVYDSGSDPAVLSDDAWKVNTLEHYSVLEGSTAKYW</sequence>
<proteinExistence type="predicted"/>
<evidence type="ECO:0000313" key="2">
    <source>
        <dbReference type="EMBL" id="KAE8381294.1"/>
    </source>
</evidence>
<feature type="compositionally biased region" description="Polar residues" evidence="1">
    <location>
        <begin position="1"/>
        <end position="17"/>
    </location>
</feature>
<reference evidence="2 3" key="1">
    <citation type="submission" date="2019-04" db="EMBL/GenBank/DDBJ databases">
        <title>Friends and foes A comparative genomics studyof 23 Aspergillus species from section Flavi.</title>
        <authorList>
            <consortium name="DOE Joint Genome Institute"/>
            <person name="Kjaerbolling I."/>
            <person name="Vesth T."/>
            <person name="Frisvad J.C."/>
            <person name="Nybo J.L."/>
            <person name="Theobald S."/>
            <person name="Kildgaard S."/>
            <person name="Isbrandt T."/>
            <person name="Kuo A."/>
            <person name="Sato A."/>
            <person name="Lyhne E.K."/>
            <person name="Kogle M.E."/>
            <person name="Wiebenga A."/>
            <person name="Kun R.S."/>
            <person name="Lubbers R.J."/>
            <person name="Makela M.R."/>
            <person name="Barry K."/>
            <person name="Chovatia M."/>
            <person name="Clum A."/>
            <person name="Daum C."/>
            <person name="Haridas S."/>
            <person name="He G."/>
            <person name="LaButti K."/>
            <person name="Lipzen A."/>
            <person name="Mondo S."/>
            <person name="Riley R."/>
            <person name="Salamov A."/>
            <person name="Simmons B.A."/>
            <person name="Magnuson J.K."/>
            <person name="Henrissat B."/>
            <person name="Mortensen U.H."/>
            <person name="Larsen T.O."/>
            <person name="Devries R.P."/>
            <person name="Grigoriev I.V."/>
            <person name="Machida M."/>
            <person name="Baker S.E."/>
            <person name="Andersen M.R."/>
        </authorList>
    </citation>
    <scope>NUCLEOTIDE SEQUENCE [LARGE SCALE GENOMIC DNA]</scope>
    <source>
        <strain evidence="2 3">IBT 29228</strain>
    </source>
</reference>
<evidence type="ECO:0000313" key="3">
    <source>
        <dbReference type="Proteomes" id="UP000326198"/>
    </source>
</evidence>
<dbReference type="EMBL" id="ML736172">
    <property type="protein sequence ID" value="KAE8381294.1"/>
    <property type="molecule type" value="Genomic_DNA"/>
</dbReference>
<evidence type="ECO:0000256" key="1">
    <source>
        <dbReference type="SAM" id="MobiDB-lite"/>
    </source>
</evidence>
<dbReference type="Proteomes" id="UP000326198">
    <property type="component" value="Unassembled WGS sequence"/>
</dbReference>